<dbReference type="SUPFAM" id="SSF55874">
    <property type="entry name" value="ATPase domain of HSP90 chaperone/DNA topoisomerase II/histidine kinase"/>
    <property type="match status" value="1"/>
</dbReference>
<name>A0ABP7MHB3_9BACT</name>
<comment type="catalytic activity">
    <reaction evidence="1">
        <text>ATP + protein L-histidine = ADP + protein N-phospho-L-histidine.</text>
        <dbReference type="EC" id="2.7.13.3"/>
    </reaction>
</comment>
<dbReference type="Gene3D" id="3.30.565.10">
    <property type="entry name" value="Histidine kinase-like ATPase, C-terminal domain"/>
    <property type="match status" value="1"/>
</dbReference>
<reference evidence="5" key="1">
    <citation type="journal article" date="2019" name="Int. J. Syst. Evol. Microbiol.">
        <title>The Global Catalogue of Microorganisms (GCM) 10K type strain sequencing project: providing services to taxonomists for standard genome sequencing and annotation.</title>
        <authorList>
            <consortium name="The Broad Institute Genomics Platform"/>
            <consortium name="The Broad Institute Genome Sequencing Center for Infectious Disease"/>
            <person name="Wu L."/>
            <person name="Ma J."/>
        </authorList>
    </citation>
    <scope>NUCLEOTIDE SEQUENCE [LARGE SCALE GENOMIC DNA]</scope>
    <source>
        <strain evidence="5">JCM 17214</strain>
    </source>
</reference>
<proteinExistence type="predicted"/>
<dbReference type="InterPro" id="IPR036890">
    <property type="entry name" value="HATPase_C_sf"/>
</dbReference>
<feature type="domain" description="Histidine kinase/HSP90-like ATPase" evidence="3">
    <location>
        <begin position="108"/>
        <end position="147"/>
    </location>
</feature>
<dbReference type="InterPro" id="IPR003594">
    <property type="entry name" value="HATPase_dom"/>
</dbReference>
<dbReference type="Pfam" id="PF02518">
    <property type="entry name" value="HATPase_c"/>
    <property type="match status" value="1"/>
</dbReference>
<evidence type="ECO:0000313" key="4">
    <source>
        <dbReference type="EMBL" id="GAA3922975.1"/>
    </source>
</evidence>
<dbReference type="Proteomes" id="UP001499909">
    <property type="component" value="Unassembled WGS sequence"/>
</dbReference>
<comment type="caution">
    <text evidence="4">The sequence shown here is derived from an EMBL/GenBank/DDBJ whole genome shotgun (WGS) entry which is preliminary data.</text>
</comment>
<evidence type="ECO:0000259" key="3">
    <source>
        <dbReference type="Pfam" id="PF02518"/>
    </source>
</evidence>
<gene>
    <name evidence="4" type="ORF">GCM10022406_06510</name>
</gene>
<protein>
    <recommendedName>
        <fullName evidence="2">histidine kinase</fullName>
        <ecNumber evidence="2">2.7.13.3</ecNumber>
    </recommendedName>
</protein>
<dbReference type="InterPro" id="IPR004358">
    <property type="entry name" value="Sig_transdc_His_kin-like_C"/>
</dbReference>
<sequence>MALVPVYWGLARKYGKPLHCLFFPPTGPADDIPAHNPLPFLTDQNRQLRQLLRQSPALIATLEGPEHRFTFTNPGDDALVEDRARLGHALAGCMPEAESLGFVDLLDAGTGLGLYMVRRYVELMRGQLDFTSPLEQGSVFPVCLPLHAPTL</sequence>
<keyword evidence="5" id="KW-1185">Reference proteome</keyword>
<dbReference type="EC" id="2.7.13.3" evidence="2"/>
<evidence type="ECO:0000256" key="2">
    <source>
        <dbReference type="ARBA" id="ARBA00012438"/>
    </source>
</evidence>
<accession>A0ABP7MHB3</accession>
<dbReference type="EMBL" id="BAABDH010000013">
    <property type="protein sequence ID" value="GAA3922975.1"/>
    <property type="molecule type" value="Genomic_DNA"/>
</dbReference>
<dbReference type="PRINTS" id="PR00344">
    <property type="entry name" value="BCTRLSENSOR"/>
</dbReference>
<evidence type="ECO:0000256" key="1">
    <source>
        <dbReference type="ARBA" id="ARBA00000085"/>
    </source>
</evidence>
<evidence type="ECO:0000313" key="5">
    <source>
        <dbReference type="Proteomes" id="UP001499909"/>
    </source>
</evidence>
<organism evidence="4 5">
    <name type="scientific">Hymenobacter algoricola</name>
    <dbReference type="NCBI Taxonomy" id="486267"/>
    <lineage>
        <taxon>Bacteria</taxon>
        <taxon>Pseudomonadati</taxon>
        <taxon>Bacteroidota</taxon>
        <taxon>Cytophagia</taxon>
        <taxon>Cytophagales</taxon>
        <taxon>Hymenobacteraceae</taxon>
        <taxon>Hymenobacter</taxon>
    </lineage>
</organism>